<dbReference type="InterPro" id="IPR011042">
    <property type="entry name" value="6-blade_b-propeller_TolB-like"/>
</dbReference>
<keyword evidence="1" id="KW-0863">Zinc-finger</keyword>
<dbReference type="SUPFAM" id="SSF101898">
    <property type="entry name" value="NHL repeat"/>
    <property type="match status" value="1"/>
</dbReference>
<dbReference type="InterPro" id="IPR047153">
    <property type="entry name" value="TRIM45/56/19-like"/>
</dbReference>
<evidence type="ECO:0000256" key="1">
    <source>
        <dbReference type="PROSITE-ProRule" id="PRU00024"/>
    </source>
</evidence>
<dbReference type="PROSITE" id="PS50119">
    <property type="entry name" value="ZF_BBOX"/>
    <property type="match status" value="1"/>
</dbReference>
<dbReference type="OrthoDB" id="6126246at2759"/>
<dbReference type="AlphaFoldDB" id="A0A6J8DQD1"/>
<dbReference type="PANTHER" id="PTHR25462">
    <property type="entry name" value="BONUS, ISOFORM C-RELATED"/>
    <property type="match status" value="1"/>
</dbReference>
<gene>
    <name evidence="4" type="ORF">MCOR_43388</name>
</gene>
<dbReference type="CDD" id="cd19776">
    <property type="entry name" value="Bbox2_TRIM25_C-IV"/>
    <property type="match status" value="1"/>
</dbReference>
<accession>A0A6J8DQD1</accession>
<evidence type="ECO:0000259" key="3">
    <source>
        <dbReference type="PROSITE" id="PS50119"/>
    </source>
</evidence>
<dbReference type="InterPro" id="IPR000315">
    <property type="entry name" value="Znf_B-box"/>
</dbReference>
<dbReference type="Gene3D" id="3.30.160.60">
    <property type="entry name" value="Classic Zinc Finger"/>
    <property type="match status" value="1"/>
</dbReference>
<organism evidence="4 5">
    <name type="scientific">Mytilus coruscus</name>
    <name type="common">Sea mussel</name>
    <dbReference type="NCBI Taxonomy" id="42192"/>
    <lineage>
        <taxon>Eukaryota</taxon>
        <taxon>Metazoa</taxon>
        <taxon>Spiralia</taxon>
        <taxon>Lophotrochozoa</taxon>
        <taxon>Mollusca</taxon>
        <taxon>Bivalvia</taxon>
        <taxon>Autobranchia</taxon>
        <taxon>Pteriomorphia</taxon>
        <taxon>Mytilida</taxon>
        <taxon>Mytiloidea</taxon>
        <taxon>Mytilidae</taxon>
        <taxon>Mytilinae</taxon>
        <taxon>Mytilus</taxon>
    </lineage>
</organism>
<evidence type="ECO:0000313" key="4">
    <source>
        <dbReference type="EMBL" id="CAC5410185.1"/>
    </source>
</evidence>
<feature type="coiled-coil region" evidence="2">
    <location>
        <begin position="148"/>
        <end position="222"/>
    </location>
</feature>
<sequence length="575" mass="65329">MATNEIALFCDVCQTRDLNKSAEGYCHQCEEALCRECRDHHKISKLLKSHQTISIEKYRKLPSFIKEIKHNCEEHDCFLEFYCKSHDSLCCKLCLISGHKKCNDTIFIDNYLTPSSGHSSAALDNIERVLKDLESNICSAIKDRNRNLTELREQKPVIAEQIKEKREEINTLLDHLEGELLEKASAMETEYCRKIEVVIEKLEDEKKKVDEIQKDIESVKMSASNLQIFIGTKAFEKNISTNEINVQMLYNNGSFNNLVMECTLNDNLGGLIREIKTFGDMKVDNREKHVSFSWKSDKSAQIFKPMSRTKSIGNLCVRLVRKIDIGQNCFSGCAMSEDGNMFFLPLYQNKLLRYDPNGEFRSESSISSLKSSIGYDLAVVDSKTVAVSSGGNFPQEICLIDMDSAETHKEFEIDDWCHGLSYHNGSFIFCTYDNGIKMIDRSHGNLTNVRNLSNAPKMVDGTYVTSNENGIFHSNWHDDSVVCYDFHGQVQWKFYNSLVRKPYGITLDSYSNIYVAGSESNNIVVISPDGKQPKELIGASDGLLDPRAIYFDKTKNLLLVANYSGGAFLFDVYNI</sequence>
<dbReference type="EMBL" id="CACVKT020007736">
    <property type="protein sequence ID" value="CAC5410185.1"/>
    <property type="molecule type" value="Genomic_DNA"/>
</dbReference>
<name>A0A6J8DQD1_MYTCO</name>
<proteinExistence type="predicted"/>
<dbReference type="GO" id="GO:0008270">
    <property type="term" value="F:zinc ion binding"/>
    <property type="evidence" value="ECO:0007669"/>
    <property type="project" value="UniProtKB-KW"/>
</dbReference>
<reference evidence="4 5" key="1">
    <citation type="submission" date="2020-06" db="EMBL/GenBank/DDBJ databases">
        <authorList>
            <person name="Li R."/>
            <person name="Bekaert M."/>
        </authorList>
    </citation>
    <scope>NUCLEOTIDE SEQUENCE [LARGE SCALE GENOMIC DNA]</scope>
    <source>
        <strain evidence="5">wild</strain>
    </source>
</reference>
<keyword evidence="1" id="KW-0479">Metal-binding</keyword>
<dbReference type="Proteomes" id="UP000507470">
    <property type="component" value="Unassembled WGS sequence"/>
</dbReference>
<keyword evidence="5" id="KW-1185">Reference proteome</keyword>
<dbReference type="SMART" id="SM00336">
    <property type="entry name" value="BBOX"/>
    <property type="match status" value="1"/>
</dbReference>
<evidence type="ECO:0000313" key="5">
    <source>
        <dbReference type="Proteomes" id="UP000507470"/>
    </source>
</evidence>
<dbReference type="CDD" id="cd19757">
    <property type="entry name" value="Bbox1"/>
    <property type="match status" value="1"/>
</dbReference>
<keyword evidence="1" id="KW-0862">Zinc</keyword>
<dbReference type="Gene3D" id="2.120.10.30">
    <property type="entry name" value="TolB, C-terminal domain"/>
    <property type="match status" value="1"/>
</dbReference>
<keyword evidence="2" id="KW-0175">Coiled coil</keyword>
<dbReference type="PANTHER" id="PTHR25462:SF296">
    <property type="entry name" value="MEIOTIC P26, ISOFORM F"/>
    <property type="match status" value="1"/>
</dbReference>
<protein>
    <recommendedName>
        <fullName evidence="3">B box-type domain-containing protein</fullName>
    </recommendedName>
</protein>
<feature type="domain" description="B box-type" evidence="3">
    <location>
        <begin position="5"/>
        <end position="55"/>
    </location>
</feature>
<evidence type="ECO:0000256" key="2">
    <source>
        <dbReference type="SAM" id="Coils"/>
    </source>
</evidence>